<feature type="domain" description="PHA accumulation regulator DNA-binding N-terminal" evidence="3">
    <location>
        <begin position="22"/>
        <end position="81"/>
    </location>
</feature>
<proteinExistence type="predicted"/>
<feature type="domain" description="PHB accumulation regulatory" evidence="2">
    <location>
        <begin position="137"/>
        <end position="175"/>
    </location>
</feature>
<dbReference type="Proteomes" id="UP000484255">
    <property type="component" value="Unassembled WGS sequence"/>
</dbReference>
<dbReference type="EMBL" id="JAAGOH010000002">
    <property type="protein sequence ID" value="NDY90123.1"/>
    <property type="molecule type" value="Genomic_DNA"/>
</dbReference>
<dbReference type="GO" id="GO:0006355">
    <property type="term" value="P:regulation of DNA-templated transcription"/>
    <property type="evidence" value="ECO:0007669"/>
    <property type="project" value="InterPro"/>
</dbReference>
<evidence type="ECO:0000256" key="1">
    <source>
        <dbReference type="SAM" id="MobiDB-lite"/>
    </source>
</evidence>
<organism evidence="4 5">
    <name type="scientific">Ideonella livida</name>
    <dbReference type="NCBI Taxonomy" id="2707176"/>
    <lineage>
        <taxon>Bacteria</taxon>
        <taxon>Pseudomonadati</taxon>
        <taxon>Pseudomonadota</taxon>
        <taxon>Betaproteobacteria</taxon>
        <taxon>Burkholderiales</taxon>
        <taxon>Sphaerotilaceae</taxon>
        <taxon>Ideonella</taxon>
    </lineage>
</organism>
<dbReference type="NCBIfam" id="TIGR01848">
    <property type="entry name" value="PHA_reg_PhaR"/>
    <property type="match status" value="1"/>
</dbReference>
<protein>
    <submittedName>
        <fullName evidence="4">Polyhydroxyalkanoate synthesis repressor PhaR</fullName>
    </submittedName>
</protein>
<feature type="region of interest" description="Disordered" evidence="1">
    <location>
        <begin position="1"/>
        <end position="22"/>
    </location>
</feature>
<reference evidence="4 5" key="1">
    <citation type="submission" date="2020-02" db="EMBL/GenBank/DDBJ databases">
        <title>Ideonella bacterium strain TBM-1.</title>
        <authorList>
            <person name="Chen W.-M."/>
        </authorList>
    </citation>
    <scope>NUCLEOTIDE SEQUENCE [LARGE SCALE GENOMIC DNA]</scope>
    <source>
        <strain evidence="4 5">TBM-1</strain>
    </source>
</reference>
<keyword evidence="5" id="KW-1185">Reference proteome</keyword>
<dbReference type="InterPro" id="IPR012909">
    <property type="entry name" value="PHA_DNA-bd_N"/>
</dbReference>
<evidence type="ECO:0000313" key="5">
    <source>
        <dbReference type="Proteomes" id="UP000484255"/>
    </source>
</evidence>
<dbReference type="InterPro" id="IPR007897">
    <property type="entry name" value="PHB_accumulat"/>
</dbReference>
<name>A0A7C9TIA9_9BURK</name>
<sequence>MTSSRRPAPEAAPSADAGGPRVLKKYPNRRLYDTSASAYITLADVKGMVMEHVAFEVRDAKTGEDLTRSILLQIILEEESGGMPMFSAQMLAQIIRFYGHAMQGMMGSYLEKNLQTFVDMQGRLADQARGMYDPAAFTPEMWSQFMSGQAPVMQNLMGSYLEQSKNLFVQMQEQMGKAGSVFPGFPVPPPGSGK</sequence>
<feature type="domain" description="PHB accumulation regulatory" evidence="2">
    <location>
        <begin position="86"/>
        <end position="123"/>
    </location>
</feature>
<evidence type="ECO:0000313" key="4">
    <source>
        <dbReference type="EMBL" id="NDY90123.1"/>
    </source>
</evidence>
<accession>A0A7C9TIA9</accession>
<feature type="compositionally biased region" description="Low complexity" evidence="1">
    <location>
        <begin position="1"/>
        <end position="17"/>
    </location>
</feature>
<dbReference type="RefSeq" id="WP_163455971.1">
    <property type="nucleotide sequence ID" value="NZ_JAAGOH010000002.1"/>
</dbReference>
<dbReference type="Pfam" id="PF07879">
    <property type="entry name" value="PHB_acc_N"/>
    <property type="match status" value="1"/>
</dbReference>
<dbReference type="Pfam" id="PF05233">
    <property type="entry name" value="PHB_acc"/>
    <property type="match status" value="2"/>
</dbReference>
<dbReference type="AlphaFoldDB" id="A0A7C9TIA9"/>
<evidence type="ECO:0000259" key="3">
    <source>
        <dbReference type="Pfam" id="PF07879"/>
    </source>
</evidence>
<evidence type="ECO:0000259" key="2">
    <source>
        <dbReference type="Pfam" id="PF05233"/>
    </source>
</evidence>
<gene>
    <name evidence="4" type="primary">phaR</name>
    <name evidence="4" type="ORF">G3A44_02830</name>
</gene>
<comment type="caution">
    <text evidence="4">The sequence shown here is derived from an EMBL/GenBank/DDBJ whole genome shotgun (WGS) entry which is preliminary data.</text>
</comment>
<dbReference type="InterPro" id="IPR010134">
    <property type="entry name" value="PHA_reg_PhaR"/>
</dbReference>